<name>A0A1V8SKC2_9PEZI</name>
<keyword evidence="1" id="KW-1133">Transmembrane helix</keyword>
<proteinExistence type="predicted"/>
<evidence type="ECO:0000313" key="3">
    <source>
        <dbReference type="Proteomes" id="UP000192596"/>
    </source>
</evidence>
<dbReference type="Proteomes" id="UP000192596">
    <property type="component" value="Unassembled WGS sequence"/>
</dbReference>
<sequence>MPSLRDFRCQAYNAAAETPHNTIMATLLFCLLIAVSTIAGLRRPYIPDLKPPTYPFPAIQVRSETTSAGSINMGVFNGVASTGKTSSSMVMIDIHTFDPVLPTGSDLARLTTAIGNDNSMLHQLE</sequence>
<dbReference type="EMBL" id="NAJO01000039">
    <property type="protein sequence ID" value="OQN99529.1"/>
    <property type="molecule type" value="Genomic_DNA"/>
</dbReference>
<evidence type="ECO:0000313" key="2">
    <source>
        <dbReference type="EMBL" id="OQN99529.1"/>
    </source>
</evidence>
<feature type="transmembrane region" description="Helical" evidence="1">
    <location>
        <begin position="22"/>
        <end position="41"/>
    </location>
</feature>
<dbReference type="AlphaFoldDB" id="A0A1V8SKC2"/>
<dbReference type="InParanoid" id="A0A1V8SKC2"/>
<keyword evidence="3" id="KW-1185">Reference proteome</keyword>
<reference evidence="3" key="1">
    <citation type="submission" date="2017-03" db="EMBL/GenBank/DDBJ databases">
        <title>Genomes of endolithic fungi from Antarctica.</title>
        <authorList>
            <person name="Coleine C."/>
            <person name="Masonjones S."/>
            <person name="Stajich J.E."/>
        </authorList>
    </citation>
    <scope>NUCLEOTIDE SEQUENCE [LARGE SCALE GENOMIC DNA]</scope>
    <source>
        <strain evidence="3">CCFEE 5527</strain>
    </source>
</reference>
<keyword evidence="1" id="KW-0812">Transmembrane</keyword>
<keyword evidence="1" id="KW-0472">Membrane</keyword>
<accession>A0A1V8SKC2</accession>
<evidence type="ECO:0000256" key="1">
    <source>
        <dbReference type="SAM" id="Phobius"/>
    </source>
</evidence>
<comment type="caution">
    <text evidence="2">The sequence shown here is derived from an EMBL/GenBank/DDBJ whole genome shotgun (WGS) entry which is preliminary data.</text>
</comment>
<protein>
    <submittedName>
        <fullName evidence="2">Uncharacterized protein</fullName>
    </submittedName>
</protein>
<gene>
    <name evidence="2" type="ORF">B0A48_14671</name>
</gene>
<organism evidence="2 3">
    <name type="scientific">Cryoendolithus antarcticus</name>
    <dbReference type="NCBI Taxonomy" id="1507870"/>
    <lineage>
        <taxon>Eukaryota</taxon>
        <taxon>Fungi</taxon>
        <taxon>Dikarya</taxon>
        <taxon>Ascomycota</taxon>
        <taxon>Pezizomycotina</taxon>
        <taxon>Dothideomycetes</taxon>
        <taxon>Dothideomycetidae</taxon>
        <taxon>Cladosporiales</taxon>
        <taxon>Cladosporiaceae</taxon>
        <taxon>Cryoendolithus</taxon>
    </lineage>
</organism>